<evidence type="ECO:0000256" key="3">
    <source>
        <dbReference type="SAM" id="MobiDB-lite"/>
    </source>
</evidence>
<dbReference type="Pfam" id="PF01900">
    <property type="entry name" value="RNase_P_Rpp14"/>
    <property type="match status" value="1"/>
</dbReference>
<dbReference type="Gene3D" id="3.30.70.3250">
    <property type="entry name" value="Ribonuclease P, Pop5 subunit"/>
    <property type="match status" value="1"/>
</dbReference>
<dbReference type="GO" id="GO:0033204">
    <property type="term" value="F:ribonuclease P RNA binding"/>
    <property type="evidence" value="ECO:0007669"/>
    <property type="project" value="TreeGrafter"/>
</dbReference>
<dbReference type="InterPro" id="IPR038085">
    <property type="entry name" value="Rnp2-like_sf"/>
</dbReference>
<name>A0A7S2EPX0_TRICV</name>
<dbReference type="PANTHER" id="PTHR15441">
    <property type="entry name" value="RIBONUCLEASE P PROTEIN SUBUNIT P14"/>
    <property type="match status" value="1"/>
</dbReference>
<feature type="region of interest" description="Disordered" evidence="3">
    <location>
        <begin position="25"/>
        <end position="52"/>
    </location>
</feature>
<dbReference type="GO" id="GO:0005730">
    <property type="term" value="C:nucleolus"/>
    <property type="evidence" value="ECO:0007669"/>
    <property type="project" value="TreeGrafter"/>
</dbReference>
<dbReference type="GO" id="GO:0030681">
    <property type="term" value="C:multimeric ribonuclease P complex"/>
    <property type="evidence" value="ECO:0007669"/>
    <property type="project" value="TreeGrafter"/>
</dbReference>
<dbReference type="InterPro" id="IPR002759">
    <property type="entry name" value="Pop5/Rpp14/Rnp2-like"/>
</dbReference>
<keyword evidence="2" id="KW-0819">tRNA processing</keyword>
<reference evidence="4" key="1">
    <citation type="submission" date="2021-01" db="EMBL/GenBank/DDBJ databases">
        <authorList>
            <person name="Corre E."/>
            <person name="Pelletier E."/>
            <person name="Niang G."/>
            <person name="Scheremetjew M."/>
            <person name="Finn R."/>
            <person name="Kale V."/>
            <person name="Holt S."/>
            <person name="Cochrane G."/>
            <person name="Meng A."/>
            <person name="Brown T."/>
            <person name="Cohen L."/>
        </authorList>
    </citation>
    <scope>NUCLEOTIDE SEQUENCE</scope>
    <source>
        <strain evidence="4">Grunow 1884</strain>
    </source>
</reference>
<sequence>MVRQKSRFILARFDFNADVYADPSSVESPEGELDGRQSIVPMPSGKKRKRGNLGVVAPNAASSPAVVTGKDVHVALRDCLSAAFGEIGAGLSYDVHVKLYDEEARLAIIKCPRGSCGTVRSALTFLTSVAGRSVVVVSVAVCGSARTAKIAGLGELRRSFTAQGGSAGEQQGANQKKARKETEKALVELEERMEKVRAID</sequence>
<feature type="region of interest" description="Disordered" evidence="3">
    <location>
        <begin position="162"/>
        <end position="182"/>
    </location>
</feature>
<dbReference type="GO" id="GO:0001682">
    <property type="term" value="P:tRNA 5'-leader removal"/>
    <property type="evidence" value="ECO:0007669"/>
    <property type="project" value="InterPro"/>
</dbReference>
<dbReference type="AlphaFoldDB" id="A0A7S2EPX0"/>
<protein>
    <submittedName>
        <fullName evidence="4">Uncharacterized protein</fullName>
    </submittedName>
</protein>
<evidence type="ECO:0000313" key="4">
    <source>
        <dbReference type="EMBL" id="CAD9349530.1"/>
    </source>
</evidence>
<evidence type="ECO:0000256" key="2">
    <source>
        <dbReference type="ARBA" id="ARBA00022694"/>
    </source>
</evidence>
<feature type="compositionally biased region" description="Low complexity" evidence="3">
    <location>
        <begin position="162"/>
        <end position="175"/>
    </location>
</feature>
<dbReference type="PANTHER" id="PTHR15441:SF2">
    <property type="entry name" value="RIBONUCLEASE P_MRP PROTEIN SUBUNIT POP5"/>
    <property type="match status" value="1"/>
</dbReference>
<accession>A0A7S2EPX0</accession>
<gene>
    <name evidence="4" type="ORF">OSIN01602_LOCUS15040</name>
</gene>
<dbReference type="EMBL" id="HBGO01026222">
    <property type="protein sequence ID" value="CAD9349530.1"/>
    <property type="molecule type" value="Transcribed_RNA"/>
</dbReference>
<comment type="similarity">
    <text evidence="1">Belongs to the eukaryotic/archaeal RNase P protein component 2 family.</text>
</comment>
<organism evidence="4">
    <name type="scientific">Trieres chinensis</name>
    <name type="common">Marine centric diatom</name>
    <name type="synonym">Odontella sinensis</name>
    <dbReference type="NCBI Taxonomy" id="1514140"/>
    <lineage>
        <taxon>Eukaryota</taxon>
        <taxon>Sar</taxon>
        <taxon>Stramenopiles</taxon>
        <taxon>Ochrophyta</taxon>
        <taxon>Bacillariophyta</taxon>
        <taxon>Mediophyceae</taxon>
        <taxon>Biddulphiophycidae</taxon>
        <taxon>Eupodiscales</taxon>
        <taxon>Parodontellaceae</taxon>
        <taxon>Trieres</taxon>
    </lineage>
</organism>
<dbReference type="SUPFAM" id="SSF160350">
    <property type="entry name" value="Rnp2-like"/>
    <property type="match status" value="1"/>
</dbReference>
<proteinExistence type="inferred from homology"/>
<evidence type="ECO:0000256" key="1">
    <source>
        <dbReference type="ARBA" id="ARBA00010800"/>
    </source>
</evidence>